<dbReference type="PRINTS" id="PR00926">
    <property type="entry name" value="MITOCARRIER"/>
</dbReference>
<evidence type="ECO:0000256" key="3">
    <source>
        <dbReference type="ARBA" id="ARBA00022692"/>
    </source>
</evidence>
<protein>
    <submittedName>
        <fullName evidence="8">Uncharacterized protein</fullName>
    </submittedName>
</protein>
<dbReference type="EMBL" id="CAMAPF010000965">
    <property type="protein sequence ID" value="CAH9131340.1"/>
    <property type="molecule type" value="Genomic_DNA"/>
</dbReference>
<feature type="repeat" description="Solcar" evidence="6">
    <location>
        <begin position="122"/>
        <end position="205"/>
    </location>
</feature>
<evidence type="ECO:0000256" key="4">
    <source>
        <dbReference type="ARBA" id="ARBA00022737"/>
    </source>
</evidence>
<dbReference type="InterPro" id="IPR018108">
    <property type="entry name" value="MCP_transmembrane"/>
</dbReference>
<sequence>MAWRWLQGAGTGNNEVLPFPNSGIGFLWCPQDDGYHPGGLFASVGQMGMSCGISHNPSKPTTNNGLNLSSTNLFEHHKAQNIGFKDSGLAALVSGEVLEVEEEGMLGKKKKAGYKLKIKVGNQSLRRLISGAIAGAFSRTSVAPFETIRTHLMVGSYGHSTTQVFHNIMQNEGWKGLFRGNLVNVIRVAPSKAIELFAYDTIKKELTPKAGEEPKLPLPASLISGAIAGISSTLCTYPLELLKTRLTIQRGMYKNVLDAFVKIVREEGAGELYRGLTPSLIGVIPYAATNYFAYDTLRKAYKRILEQEEIGNISTLLMGSAAGAISCTMTFPLEVARKHMQAGALNGRQYQNMLHALVSILEHEGVPGLYRGLGPSCLKLVPAAGISFMCYEACKSILVERE</sequence>
<dbReference type="AlphaFoldDB" id="A0AAV0F779"/>
<keyword evidence="5 6" id="KW-0472">Membrane</keyword>
<proteinExistence type="inferred from homology"/>
<evidence type="ECO:0000256" key="2">
    <source>
        <dbReference type="ARBA" id="ARBA00022448"/>
    </source>
</evidence>
<dbReference type="SUPFAM" id="SSF103506">
    <property type="entry name" value="Mitochondrial carrier"/>
    <property type="match status" value="1"/>
</dbReference>
<keyword evidence="2 7" id="KW-0813">Transport</keyword>
<dbReference type="Gene3D" id="1.50.40.10">
    <property type="entry name" value="Mitochondrial carrier domain"/>
    <property type="match status" value="1"/>
</dbReference>
<keyword evidence="4" id="KW-0677">Repeat</keyword>
<comment type="caution">
    <text evidence="8">The sequence shown here is derived from an EMBL/GenBank/DDBJ whole genome shotgun (WGS) entry which is preliminary data.</text>
</comment>
<dbReference type="GO" id="GO:0016020">
    <property type="term" value="C:membrane"/>
    <property type="evidence" value="ECO:0007669"/>
    <property type="project" value="UniProtKB-SubCell"/>
</dbReference>
<dbReference type="Pfam" id="PF00153">
    <property type="entry name" value="Mito_carr"/>
    <property type="match status" value="3"/>
</dbReference>
<dbReference type="PANTHER" id="PTHR24089">
    <property type="entry name" value="SOLUTE CARRIER FAMILY 25"/>
    <property type="match status" value="1"/>
</dbReference>
<dbReference type="GO" id="GO:0055085">
    <property type="term" value="P:transmembrane transport"/>
    <property type="evidence" value="ECO:0007669"/>
    <property type="project" value="InterPro"/>
</dbReference>
<keyword evidence="9" id="KW-1185">Reference proteome</keyword>
<keyword evidence="3 6" id="KW-0812">Transmembrane</keyword>
<comment type="similarity">
    <text evidence="7">Belongs to the mitochondrial carrier (TC 2.A.29) family.</text>
</comment>
<reference evidence="8" key="1">
    <citation type="submission" date="2022-07" db="EMBL/GenBank/DDBJ databases">
        <authorList>
            <person name="Macas J."/>
            <person name="Novak P."/>
            <person name="Neumann P."/>
        </authorList>
    </citation>
    <scope>NUCLEOTIDE SEQUENCE</scope>
</reference>
<name>A0AAV0F779_9ASTE</name>
<evidence type="ECO:0000313" key="9">
    <source>
        <dbReference type="Proteomes" id="UP001152523"/>
    </source>
</evidence>
<dbReference type="InterPro" id="IPR002067">
    <property type="entry name" value="MCP"/>
</dbReference>
<dbReference type="PROSITE" id="PS50920">
    <property type="entry name" value="SOLCAR"/>
    <property type="match status" value="3"/>
</dbReference>
<evidence type="ECO:0000256" key="7">
    <source>
        <dbReference type="RuleBase" id="RU000488"/>
    </source>
</evidence>
<dbReference type="Proteomes" id="UP001152523">
    <property type="component" value="Unassembled WGS sequence"/>
</dbReference>
<gene>
    <name evidence="8" type="ORF">CEPIT_LOCUS31322</name>
</gene>
<dbReference type="InterPro" id="IPR023395">
    <property type="entry name" value="MCP_dom_sf"/>
</dbReference>
<evidence type="ECO:0000256" key="5">
    <source>
        <dbReference type="ARBA" id="ARBA00023136"/>
    </source>
</evidence>
<feature type="repeat" description="Solcar" evidence="6">
    <location>
        <begin position="310"/>
        <end position="397"/>
    </location>
</feature>
<accession>A0AAV0F779</accession>
<evidence type="ECO:0000256" key="6">
    <source>
        <dbReference type="PROSITE-ProRule" id="PRU00282"/>
    </source>
</evidence>
<evidence type="ECO:0000256" key="1">
    <source>
        <dbReference type="ARBA" id="ARBA00004141"/>
    </source>
</evidence>
<comment type="subcellular location">
    <subcellularLocation>
        <location evidence="1">Membrane</location>
        <topology evidence="1">Multi-pass membrane protein</topology>
    </subcellularLocation>
</comment>
<feature type="repeat" description="Solcar" evidence="6">
    <location>
        <begin position="216"/>
        <end position="300"/>
    </location>
</feature>
<evidence type="ECO:0000313" key="8">
    <source>
        <dbReference type="EMBL" id="CAH9131340.1"/>
    </source>
</evidence>
<organism evidence="8 9">
    <name type="scientific">Cuscuta epithymum</name>
    <dbReference type="NCBI Taxonomy" id="186058"/>
    <lineage>
        <taxon>Eukaryota</taxon>
        <taxon>Viridiplantae</taxon>
        <taxon>Streptophyta</taxon>
        <taxon>Embryophyta</taxon>
        <taxon>Tracheophyta</taxon>
        <taxon>Spermatophyta</taxon>
        <taxon>Magnoliopsida</taxon>
        <taxon>eudicotyledons</taxon>
        <taxon>Gunneridae</taxon>
        <taxon>Pentapetalae</taxon>
        <taxon>asterids</taxon>
        <taxon>lamiids</taxon>
        <taxon>Solanales</taxon>
        <taxon>Convolvulaceae</taxon>
        <taxon>Cuscuteae</taxon>
        <taxon>Cuscuta</taxon>
        <taxon>Cuscuta subgen. Cuscuta</taxon>
    </lineage>
</organism>